<reference evidence="3 4" key="1">
    <citation type="submission" date="2020-02" db="EMBL/GenBank/DDBJ databases">
        <title>Whole-genome analyses of novel actinobacteria.</title>
        <authorList>
            <person name="Sahin N."/>
        </authorList>
    </citation>
    <scope>NUCLEOTIDE SEQUENCE [LARGE SCALE GENOMIC DNA]</scope>
    <source>
        <strain evidence="3 4">A7024</strain>
    </source>
</reference>
<keyword evidence="2" id="KW-1133">Transmembrane helix</keyword>
<keyword evidence="2" id="KW-0812">Transmembrane</keyword>
<evidence type="ECO:0000256" key="2">
    <source>
        <dbReference type="SAM" id="Phobius"/>
    </source>
</evidence>
<organism evidence="3 4">
    <name type="scientific">Streptomyces coryli</name>
    <dbReference type="NCBI Taxonomy" id="1128680"/>
    <lineage>
        <taxon>Bacteria</taxon>
        <taxon>Bacillati</taxon>
        <taxon>Actinomycetota</taxon>
        <taxon>Actinomycetes</taxon>
        <taxon>Kitasatosporales</taxon>
        <taxon>Streptomycetaceae</taxon>
        <taxon>Streptomyces</taxon>
    </lineage>
</organism>
<sequence>MHIAAVLPKDAPKPAEPDEEPQGRSLRRTIIAVACAILGLGLLAGSVAGTWLSGGDENPDQAAYETARELWHTAEVGTLFPRTLRGEAAGPGDADRTWKRIGVAGDGDCRRAFDPNLAKALAPVGCERLLRATYADATGTHVTTVGMLFTKAGPERMQALRARFADEDLGERKDLLPLPYAVPGTPAADFGKRQRASWTVGVVTDAPVVVYSVSGFADGREVSDPQPAQTAVRAGQTTAPAQAGLGHDAQGIADRIESKLRSQAGEAAAEAGGVK</sequence>
<name>A0A6G4TXX9_9ACTN</name>
<dbReference type="Proteomes" id="UP000481583">
    <property type="component" value="Unassembled WGS sequence"/>
</dbReference>
<keyword evidence="2" id="KW-0472">Membrane</keyword>
<accession>A0A6G4TXX9</accession>
<dbReference type="EMBL" id="JAAKZV010000031">
    <property type="protein sequence ID" value="NGN64306.1"/>
    <property type="molecule type" value="Genomic_DNA"/>
</dbReference>
<feature type="transmembrane region" description="Helical" evidence="2">
    <location>
        <begin position="30"/>
        <end position="52"/>
    </location>
</feature>
<dbReference type="AlphaFoldDB" id="A0A6G4TXX9"/>
<feature type="region of interest" description="Disordered" evidence="1">
    <location>
        <begin position="1"/>
        <end position="24"/>
    </location>
</feature>
<evidence type="ECO:0000313" key="4">
    <source>
        <dbReference type="Proteomes" id="UP000481583"/>
    </source>
</evidence>
<gene>
    <name evidence="3" type="ORF">G5C51_10370</name>
</gene>
<keyword evidence="4" id="KW-1185">Reference proteome</keyword>
<protein>
    <submittedName>
        <fullName evidence="3">Uncharacterized protein</fullName>
    </submittedName>
</protein>
<comment type="caution">
    <text evidence="3">The sequence shown here is derived from an EMBL/GenBank/DDBJ whole genome shotgun (WGS) entry which is preliminary data.</text>
</comment>
<evidence type="ECO:0000313" key="3">
    <source>
        <dbReference type="EMBL" id="NGN64306.1"/>
    </source>
</evidence>
<evidence type="ECO:0000256" key="1">
    <source>
        <dbReference type="SAM" id="MobiDB-lite"/>
    </source>
</evidence>
<proteinExistence type="predicted"/>